<evidence type="ECO:0000313" key="3">
    <source>
        <dbReference type="Proteomes" id="UP000292385"/>
    </source>
</evidence>
<evidence type="ECO:0000313" key="2">
    <source>
        <dbReference type="EMBL" id="TCC20516.1"/>
    </source>
</evidence>
<accession>A0ABY1ZZ85</accession>
<dbReference type="InterPro" id="IPR036551">
    <property type="entry name" value="Flavin_trans-like"/>
</dbReference>
<protein>
    <submittedName>
        <fullName evidence="2">Flavoprotein</fullName>
    </submittedName>
</protein>
<name>A0ABY1ZZ85_9ACTN</name>
<organism evidence="2 3">
    <name type="scientific">Kribbella speibonae</name>
    <dbReference type="NCBI Taxonomy" id="1572660"/>
    <lineage>
        <taxon>Bacteria</taxon>
        <taxon>Bacillati</taxon>
        <taxon>Actinomycetota</taxon>
        <taxon>Actinomycetes</taxon>
        <taxon>Propionibacteriales</taxon>
        <taxon>Kribbellaceae</taxon>
        <taxon>Kribbella</taxon>
    </lineage>
</organism>
<dbReference type="InterPro" id="IPR003382">
    <property type="entry name" value="Flavoprotein"/>
</dbReference>
<dbReference type="Gene3D" id="3.40.50.1950">
    <property type="entry name" value="Flavin prenyltransferase-like"/>
    <property type="match status" value="1"/>
</dbReference>
<dbReference type="EMBL" id="SJJY01000007">
    <property type="protein sequence ID" value="TCC20516.1"/>
    <property type="molecule type" value="Genomic_DNA"/>
</dbReference>
<comment type="caution">
    <text evidence="2">The sequence shown here is derived from an EMBL/GenBank/DDBJ whole genome shotgun (WGS) entry which is preliminary data.</text>
</comment>
<feature type="domain" description="Flavoprotein" evidence="1">
    <location>
        <begin position="24"/>
        <end position="134"/>
    </location>
</feature>
<proteinExistence type="predicted"/>
<reference evidence="2 3" key="1">
    <citation type="submission" date="2019-02" db="EMBL/GenBank/DDBJ databases">
        <title>Kribbella capetownensis sp. nov. and Kribbella speibonae sp. nov., isolated from soil.</title>
        <authorList>
            <person name="Curtis S.M."/>
            <person name="Norton I."/>
            <person name="Everest G.J."/>
            <person name="Meyers P.R."/>
        </authorList>
    </citation>
    <scope>NUCLEOTIDE SEQUENCE [LARGE SCALE GENOMIC DNA]</scope>
    <source>
        <strain evidence="2 3">SK5</strain>
    </source>
</reference>
<keyword evidence="3" id="KW-1185">Reference proteome</keyword>
<evidence type="ECO:0000259" key="1">
    <source>
        <dbReference type="Pfam" id="PF02441"/>
    </source>
</evidence>
<dbReference type="Pfam" id="PF02441">
    <property type="entry name" value="Flavoprotein"/>
    <property type="match status" value="1"/>
</dbReference>
<dbReference type="SUPFAM" id="SSF52507">
    <property type="entry name" value="Homo-oligomeric flavin-containing Cys decarboxylases, HFCD"/>
    <property type="match status" value="1"/>
</dbReference>
<sequence>MLSRTVYRHRNPRRSPLVTERTLYLVTCGAPLASRLEDGVRVARERGWTPYVIPTDAALPWLAGQDLAGAPVLTGNRAPGEPKRTPKADAVAVVPATFNTLNAWANGNASTYPLTILCAALGSHTPTSVVPFAKDDLAGHPAWLASLAVLRYAGVRVVDPHDGSPSSLKPVSSGTGERVADGFQWGCALS</sequence>
<gene>
    <name evidence="2" type="ORF">E0H58_28575</name>
</gene>
<dbReference type="Proteomes" id="UP000292385">
    <property type="component" value="Unassembled WGS sequence"/>
</dbReference>